<evidence type="ECO:0000313" key="2">
    <source>
        <dbReference type="EMBL" id="CAD8497249.1"/>
    </source>
</evidence>
<keyword evidence="1" id="KW-0732">Signal</keyword>
<gene>
    <name evidence="2" type="ORF">HPHI1048_LOCUS17576</name>
</gene>
<feature type="signal peptide" evidence="1">
    <location>
        <begin position="1"/>
        <end position="24"/>
    </location>
</feature>
<feature type="chain" id="PRO_5030968680" evidence="1">
    <location>
        <begin position="25"/>
        <end position="351"/>
    </location>
</feature>
<sequence>MARYEMSRPFIVFFALCLLNAVRGWMPSCGWTARSMFRGRCSSRTSVSRNFQVTMKSASAETVVDRVDLWVRRQTFNELLDKAEVRKLLTELSEDDQYWKDQRQKFNDLHQEIDQWLRTEKRPLNEILSADFSNKIFKQVESSEIDPAILKAFMRTPAVESMAGAILYTGILEFMQRADILGNIVNQLPVIGPIRQEVNKALRDALDSSLGPQVKEFLGTQSRPAVEQMIQFILDEKNSKSFSRSAKRLAEYVMSRPVNSLMPSSDTSIRLRDELWEGLRDVVGTVQSQNDLLDTFFDKLGDREVGSVIPEFPSTGKKGLLRLWQRFLDSEGTGLELTNSHPHQGRQRDLE</sequence>
<dbReference type="AlphaFoldDB" id="A0A7S0EYL6"/>
<protein>
    <submittedName>
        <fullName evidence="2">Uncharacterized protein</fullName>
    </submittedName>
</protein>
<reference evidence="2" key="1">
    <citation type="submission" date="2021-01" db="EMBL/GenBank/DDBJ databases">
        <authorList>
            <person name="Corre E."/>
            <person name="Pelletier E."/>
            <person name="Niang G."/>
            <person name="Scheremetjew M."/>
            <person name="Finn R."/>
            <person name="Kale V."/>
            <person name="Holt S."/>
            <person name="Cochrane G."/>
            <person name="Meng A."/>
            <person name="Brown T."/>
            <person name="Cohen L."/>
        </authorList>
    </citation>
    <scope>NUCLEOTIDE SEQUENCE</scope>
    <source>
        <strain evidence="2">CCMP325</strain>
    </source>
</reference>
<dbReference type="EMBL" id="HBEO01026104">
    <property type="protein sequence ID" value="CAD8497249.1"/>
    <property type="molecule type" value="Transcribed_RNA"/>
</dbReference>
<evidence type="ECO:0000256" key="1">
    <source>
        <dbReference type="SAM" id="SignalP"/>
    </source>
</evidence>
<accession>A0A7S0EYL6</accession>
<proteinExistence type="predicted"/>
<name>A0A7S0EYL6_9CRYP</name>
<organism evidence="2">
    <name type="scientific">Hanusia phi</name>
    <dbReference type="NCBI Taxonomy" id="3032"/>
    <lineage>
        <taxon>Eukaryota</taxon>
        <taxon>Cryptophyceae</taxon>
        <taxon>Pyrenomonadales</taxon>
        <taxon>Geminigeraceae</taxon>
        <taxon>Hanusia</taxon>
    </lineage>
</organism>